<evidence type="ECO:0000313" key="11">
    <source>
        <dbReference type="EMBL" id="KAF2256066.1"/>
    </source>
</evidence>
<dbReference type="PROSITE" id="PS00086">
    <property type="entry name" value="CYTOCHROME_P450"/>
    <property type="match status" value="1"/>
</dbReference>
<dbReference type="PANTHER" id="PTHR46300:SF7">
    <property type="entry name" value="P450, PUTATIVE (EUROFUNG)-RELATED"/>
    <property type="match status" value="1"/>
</dbReference>
<dbReference type="InterPro" id="IPR036396">
    <property type="entry name" value="Cyt_P450_sf"/>
</dbReference>
<keyword evidence="6 8" id="KW-0408">Iron</keyword>
<comment type="similarity">
    <text evidence="2 9">Belongs to the cytochrome P450 family.</text>
</comment>
<feature type="transmembrane region" description="Helical" evidence="10">
    <location>
        <begin position="6"/>
        <end position="21"/>
    </location>
</feature>
<dbReference type="SUPFAM" id="SSF48264">
    <property type="entry name" value="Cytochrome P450"/>
    <property type="match status" value="1"/>
</dbReference>
<accession>A0A6A6J0B5</accession>
<dbReference type="GO" id="GO:0005506">
    <property type="term" value="F:iron ion binding"/>
    <property type="evidence" value="ECO:0007669"/>
    <property type="project" value="InterPro"/>
</dbReference>
<keyword evidence="10" id="KW-0472">Membrane</keyword>
<organism evidence="11 12">
    <name type="scientific">Trematosphaeria pertusa</name>
    <dbReference type="NCBI Taxonomy" id="390896"/>
    <lineage>
        <taxon>Eukaryota</taxon>
        <taxon>Fungi</taxon>
        <taxon>Dikarya</taxon>
        <taxon>Ascomycota</taxon>
        <taxon>Pezizomycotina</taxon>
        <taxon>Dothideomycetes</taxon>
        <taxon>Pleosporomycetidae</taxon>
        <taxon>Pleosporales</taxon>
        <taxon>Massarineae</taxon>
        <taxon>Trematosphaeriaceae</taxon>
        <taxon>Trematosphaeria</taxon>
    </lineage>
</organism>
<keyword evidence="5 9" id="KW-0560">Oxidoreductase</keyword>
<reference evidence="11" key="1">
    <citation type="journal article" date="2020" name="Stud. Mycol.">
        <title>101 Dothideomycetes genomes: a test case for predicting lifestyles and emergence of pathogens.</title>
        <authorList>
            <person name="Haridas S."/>
            <person name="Albert R."/>
            <person name="Binder M."/>
            <person name="Bloem J."/>
            <person name="Labutti K."/>
            <person name="Salamov A."/>
            <person name="Andreopoulos B."/>
            <person name="Baker S."/>
            <person name="Barry K."/>
            <person name="Bills G."/>
            <person name="Bluhm B."/>
            <person name="Cannon C."/>
            <person name="Castanera R."/>
            <person name="Culley D."/>
            <person name="Daum C."/>
            <person name="Ezra D."/>
            <person name="Gonzalez J."/>
            <person name="Henrissat B."/>
            <person name="Kuo A."/>
            <person name="Liang C."/>
            <person name="Lipzen A."/>
            <person name="Lutzoni F."/>
            <person name="Magnuson J."/>
            <person name="Mondo S."/>
            <person name="Nolan M."/>
            <person name="Ohm R."/>
            <person name="Pangilinan J."/>
            <person name="Park H.-J."/>
            <person name="Ramirez L."/>
            <person name="Alfaro M."/>
            <person name="Sun H."/>
            <person name="Tritt A."/>
            <person name="Yoshinaga Y."/>
            <person name="Zwiers L.-H."/>
            <person name="Turgeon B."/>
            <person name="Goodwin S."/>
            <person name="Spatafora J."/>
            <person name="Crous P."/>
            <person name="Grigoriev I."/>
        </authorList>
    </citation>
    <scope>NUCLEOTIDE SEQUENCE</scope>
    <source>
        <strain evidence="11">CBS 122368</strain>
    </source>
</reference>
<keyword evidence="12" id="KW-1185">Reference proteome</keyword>
<evidence type="ECO:0000256" key="3">
    <source>
        <dbReference type="ARBA" id="ARBA00022617"/>
    </source>
</evidence>
<comment type="cofactor">
    <cofactor evidence="1 8">
        <name>heme</name>
        <dbReference type="ChEBI" id="CHEBI:30413"/>
    </cofactor>
</comment>
<dbReference type="GeneID" id="54578738"/>
<dbReference type="GO" id="GO:0004497">
    <property type="term" value="F:monooxygenase activity"/>
    <property type="evidence" value="ECO:0007669"/>
    <property type="project" value="UniProtKB-KW"/>
</dbReference>
<dbReference type="Gene3D" id="1.10.630.10">
    <property type="entry name" value="Cytochrome P450"/>
    <property type="match status" value="1"/>
</dbReference>
<dbReference type="Proteomes" id="UP000800094">
    <property type="component" value="Unassembled WGS sequence"/>
</dbReference>
<evidence type="ECO:0000256" key="1">
    <source>
        <dbReference type="ARBA" id="ARBA00001971"/>
    </source>
</evidence>
<dbReference type="Pfam" id="PF00067">
    <property type="entry name" value="p450"/>
    <property type="match status" value="1"/>
</dbReference>
<dbReference type="AlphaFoldDB" id="A0A6A6J0B5"/>
<dbReference type="GO" id="GO:0020037">
    <property type="term" value="F:heme binding"/>
    <property type="evidence" value="ECO:0007669"/>
    <property type="project" value="InterPro"/>
</dbReference>
<keyword evidence="10" id="KW-1133">Transmembrane helix</keyword>
<evidence type="ECO:0000256" key="10">
    <source>
        <dbReference type="SAM" id="Phobius"/>
    </source>
</evidence>
<evidence type="ECO:0000313" key="12">
    <source>
        <dbReference type="Proteomes" id="UP000800094"/>
    </source>
</evidence>
<dbReference type="RefSeq" id="XP_033691070.1">
    <property type="nucleotide sequence ID" value="XM_033825408.1"/>
</dbReference>
<evidence type="ECO:0000256" key="7">
    <source>
        <dbReference type="ARBA" id="ARBA00023033"/>
    </source>
</evidence>
<proteinExistence type="inferred from homology"/>
<dbReference type="InterPro" id="IPR001128">
    <property type="entry name" value="Cyt_P450"/>
</dbReference>
<name>A0A6A6J0B5_9PLEO</name>
<keyword evidence="7 9" id="KW-0503">Monooxygenase</keyword>
<dbReference type="InterPro" id="IPR050364">
    <property type="entry name" value="Cytochrome_P450_fung"/>
</dbReference>
<gene>
    <name evidence="11" type="ORF">BU26DRAFT_472052</name>
</gene>
<protein>
    <submittedName>
        <fullName evidence="11">Cytochrome P450</fullName>
    </submittedName>
</protein>
<evidence type="ECO:0000256" key="5">
    <source>
        <dbReference type="ARBA" id="ARBA00023002"/>
    </source>
</evidence>
<dbReference type="PANTHER" id="PTHR46300">
    <property type="entry name" value="P450, PUTATIVE (EUROFUNG)-RELATED-RELATED"/>
    <property type="match status" value="1"/>
</dbReference>
<dbReference type="EMBL" id="ML987189">
    <property type="protein sequence ID" value="KAF2256066.1"/>
    <property type="molecule type" value="Genomic_DNA"/>
</dbReference>
<dbReference type="PRINTS" id="PR00385">
    <property type="entry name" value="P450"/>
</dbReference>
<evidence type="ECO:0000256" key="8">
    <source>
        <dbReference type="PIRSR" id="PIRSR602401-1"/>
    </source>
</evidence>
<dbReference type="PRINTS" id="PR00463">
    <property type="entry name" value="EP450I"/>
</dbReference>
<dbReference type="InterPro" id="IPR002401">
    <property type="entry name" value="Cyt_P450_E_grp-I"/>
</dbReference>
<dbReference type="GO" id="GO:0016705">
    <property type="term" value="F:oxidoreductase activity, acting on paired donors, with incorporation or reduction of molecular oxygen"/>
    <property type="evidence" value="ECO:0007669"/>
    <property type="project" value="InterPro"/>
</dbReference>
<keyword evidence="3 8" id="KW-0349">Heme</keyword>
<dbReference type="InterPro" id="IPR017972">
    <property type="entry name" value="Cyt_P450_CS"/>
</dbReference>
<evidence type="ECO:0000256" key="6">
    <source>
        <dbReference type="ARBA" id="ARBA00023004"/>
    </source>
</evidence>
<evidence type="ECO:0000256" key="9">
    <source>
        <dbReference type="RuleBase" id="RU000461"/>
    </source>
</evidence>
<sequence length="529" mass="60180">MAYVSSTVLTIFFGIVGLYVIKRLRSSRDDRPLPPGPKGIPFLGNVNDMPKPGVLECHHWLTHKELYGPLSSVTVLGQTFIIINSAQLAFELLRDRSAIHSSRPSQVFSCEMIGWRNATAMSPYSDAWKIHRRNFTKIANTHASLSVFARAQEVEAAHFLLNVLESPDDLFDHIRKEAGSVILKITYGYTTEAHGRDPLVDLAGKTMVQFAEATVPGRWTVDILPFLKYLPDWCPGTGFKKTARRMALELRQCTNQPYEFVKQQMREKEHKTSFLSQAIRDIGSDAEMEFIHKWAALSLYLGGADTTVSSLMTFFLAMVVFPEVQKKAQEELDRVIGGNRLPVGADLEKLPYIEAIMKETHRWHPVLPMGLPHTSIEEDVCRGYRIPKGAVLLPNTWYFTHDPEVYPDPMTFRPERHLETPTHKAEPDPRNYIFGYGRRICPGRFVADNALFITIAQSLAVFNIEKIVDENGKIVEPEVKFEPGAISHPLPYRTSIKPRSKMHEDLIKAAEHEYPWEQSDAKKLENIKW</sequence>
<keyword evidence="4 8" id="KW-0479">Metal-binding</keyword>
<evidence type="ECO:0000256" key="4">
    <source>
        <dbReference type="ARBA" id="ARBA00022723"/>
    </source>
</evidence>
<keyword evidence="10" id="KW-0812">Transmembrane</keyword>
<evidence type="ECO:0000256" key="2">
    <source>
        <dbReference type="ARBA" id="ARBA00010617"/>
    </source>
</evidence>
<dbReference type="CDD" id="cd11065">
    <property type="entry name" value="CYP64-like"/>
    <property type="match status" value="1"/>
</dbReference>
<dbReference type="OrthoDB" id="2789670at2759"/>
<feature type="binding site" description="axial binding residue" evidence="8">
    <location>
        <position position="441"/>
    </location>
    <ligand>
        <name>heme</name>
        <dbReference type="ChEBI" id="CHEBI:30413"/>
    </ligand>
    <ligandPart>
        <name>Fe</name>
        <dbReference type="ChEBI" id="CHEBI:18248"/>
    </ligandPart>
</feature>